<dbReference type="OrthoDB" id="273982at2"/>
<dbReference type="KEGG" id="bvo:Pan97_37070"/>
<proteinExistence type="predicted"/>
<accession>A0A518CBQ2</accession>
<name>A0A518CBQ2_9BACT</name>
<organism evidence="1 2">
    <name type="scientific">Bremerella volcania</name>
    <dbReference type="NCBI Taxonomy" id="2527984"/>
    <lineage>
        <taxon>Bacteria</taxon>
        <taxon>Pseudomonadati</taxon>
        <taxon>Planctomycetota</taxon>
        <taxon>Planctomycetia</taxon>
        <taxon>Pirellulales</taxon>
        <taxon>Pirellulaceae</taxon>
        <taxon>Bremerella</taxon>
    </lineage>
</organism>
<dbReference type="EMBL" id="CP036289">
    <property type="protein sequence ID" value="QDU76653.1"/>
    <property type="molecule type" value="Genomic_DNA"/>
</dbReference>
<evidence type="ECO:0000313" key="1">
    <source>
        <dbReference type="EMBL" id="QDU76653.1"/>
    </source>
</evidence>
<dbReference type="RefSeq" id="WP_144974922.1">
    <property type="nucleotide sequence ID" value="NZ_CP036289.1"/>
</dbReference>
<protein>
    <submittedName>
        <fullName evidence="1">Uncharacterized protein</fullName>
    </submittedName>
</protein>
<dbReference type="Proteomes" id="UP000318626">
    <property type="component" value="Chromosome"/>
</dbReference>
<evidence type="ECO:0000313" key="2">
    <source>
        <dbReference type="Proteomes" id="UP000318626"/>
    </source>
</evidence>
<gene>
    <name evidence="1" type="ORF">Pan97_37070</name>
</gene>
<reference evidence="2" key="1">
    <citation type="submission" date="2019-02" db="EMBL/GenBank/DDBJ databases">
        <title>Deep-cultivation of Planctomycetes and their phenomic and genomic characterization uncovers novel biology.</title>
        <authorList>
            <person name="Wiegand S."/>
            <person name="Jogler M."/>
            <person name="Boedeker C."/>
            <person name="Pinto D."/>
            <person name="Vollmers J."/>
            <person name="Rivas-Marin E."/>
            <person name="Kohn T."/>
            <person name="Peeters S.H."/>
            <person name="Heuer A."/>
            <person name="Rast P."/>
            <person name="Oberbeckmann S."/>
            <person name="Bunk B."/>
            <person name="Jeske O."/>
            <person name="Meyerdierks A."/>
            <person name="Storesund J.E."/>
            <person name="Kallscheuer N."/>
            <person name="Luecker S."/>
            <person name="Lage O.M."/>
            <person name="Pohl T."/>
            <person name="Merkel B.J."/>
            <person name="Hornburger P."/>
            <person name="Mueller R.-W."/>
            <person name="Bruemmer F."/>
            <person name="Labrenz M."/>
            <person name="Spormann A.M."/>
            <person name="Op den Camp H."/>
            <person name="Overmann J."/>
            <person name="Amann R."/>
            <person name="Jetten M.S.M."/>
            <person name="Mascher T."/>
            <person name="Medema M.H."/>
            <person name="Devos D.P."/>
            <person name="Kaster A.-K."/>
            <person name="Ovreas L."/>
            <person name="Rohde M."/>
            <person name="Galperin M.Y."/>
            <person name="Jogler C."/>
        </authorList>
    </citation>
    <scope>NUCLEOTIDE SEQUENCE [LARGE SCALE GENOMIC DNA]</scope>
    <source>
        <strain evidence="2">Pan97</strain>
    </source>
</reference>
<sequence length="198" mass="22138">MSESSSSPAEAFFVESIREDGVGLFINFVKQKDRFGHIIALVQGDECIPLFVSIEGDDEQPWPESPPLQEIHLEQRQEGTVALLVGMAGDSHWSAAVEPMAEPGGIHFSVACRMKDYPMRICSHYGCVMEEMIDPKLERDGPWVWSVKGSEVCVDVIPQERFPTPEIPASASGFEVNASLDGEPFPKTIQWLYKIWVR</sequence>
<keyword evidence="2" id="KW-1185">Reference proteome</keyword>
<dbReference type="AlphaFoldDB" id="A0A518CBQ2"/>